<reference evidence="3 4" key="1">
    <citation type="submission" date="2019-12" db="EMBL/GenBank/DDBJ databases">
        <title>Genomic-based taxomic classification of the family Erythrobacteraceae.</title>
        <authorList>
            <person name="Xu L."/>
        </authorList>
    </citation>
    <scope>NUCLEOTIDE SEQUENCE [LARGE SCALE GENOMIC DNA]</scope>
    <source>
        <strain evidence="3 4">JCM 10282</strain>
    </source>
</reference>
<evidence type="ECO:0000256" key="1">
    <source>
        <dbReference type="SAM" id="SignalP"/>
    </source>
</evidence>
<sequence length="168" mass="17584">MKRPLPLTALAALTCLAGLAGGTAHAQSMPEPDATEVAKTPLRDLNIDARDIPEILQAAVRNPYAVPGRGRCNDLVTEIAALDMELGADYDIAEDDGKDRLSEGRIGQSIVGSVIPFRGILREVTGAASNDRALRAAFTAGMARRAFLKGLGQGKGCAYPARTKAAGK</sequence>
<accession>A0A6I4UNY3</accession>
<dbReference type="Proteomes" id="UP000548685">
    <property type="component" value="Unassembled WGS sequence"/>
</dbReference>
<proteinExistence type="predicted"/>
<feature type="signal peptide" evidence="1">
    <location>
        <begin position="1"/>
        <end position="26"/>
    </location>
</feature>
<name>A0A6I4UNY3_9SPHN</name>
<reference evidence="2 5" key="2">
    <citation type="submission" date="2020-08" db="EMBL/GenBank/DDBJ databases">
        <title>Genomic Encyclopedia of Type Strains, Phase IV (KMG-IV): sequencing the most valuable type-strain genomes for metagenomic binning, comparative biology and taxonomic classification.</title>
        <authorList>
            <person name="Goeker M."/>
        </authorList>
    </citation>
    <scope>NUCLEOTIDE SEQUENCE [LARGE SCALE GENOMIC DNA]</scope>
    <source>
        <strain evidence="2 5">DSM 8510</strain>
    </source>
</reference>
<dbReference type="OrthoDB" id="7211066at2"/>
<keyword evidence="5" id="KW-1185">Reference proteome</keyword>
<evidence type="ECO:0000313" key="4">
    <source>
        <dbReference type="Proteomes" id="UP000430021"/>
    </source>
</evidence>
<comment type="caution">
    <text evidence="3">The sequence shown here is derived from an EMBL/GenBank/DDBJ whole genome shotgun (WGS) entry which is preliminary data.</text>
</comment>
<keyword evidence="1" id="KW-0732">Signal</keyword>
<dbReference type="Proteomes" id="UP000430021">
    <property type="component" value="Unassembled WGS sequence"/>
</dbReference>
<organism evidence="3 4">
    <name type="scientific">Erythrobacter ramosus</name>
    <dbReference type="NCBI Taxonomy" id="35811"/>
    <lineage>
        <taxon>Bacteria</taxon>
        <taxon>Pseudomonadati</taxon>
        <taxon>Pseudomonadota</taxon>
        <taxon>Alphaproteobacteria</taxon>
        <taxon>Sphingomonadales</taxon>
        <taxon>Erythrobacteraceae</taxon>
        <taxon>Erythrobacter/Porphyrobacter group</taxon>
        <taxon>Erythrobacter</taxon>
    </lineage>
</organism>
<dbReference type="AlphaFoldDB" id="A0A6I4UNY3"/>
<protein>
    <submittedName>
        <fullName evidence="3">Uncharacterized protein</fullName>
    </submittedName>
</protein>
<gene>
    <name evidence="2" type="ORF">FHS52_001844</name>
    <name evidence="3" type="ORF">GRI59_10495</name>
</gene>
<dbReference type="EMBL" id="WTYB01000002">
    <property type="protein sequence ID" value="MXP39035.1"/>
    <property type="molecule type" value="Genomic_DNA"/>
</dbReference>
<dbReference type="RefSeq" id="WP_160761115.1">
    <property type="nucleotide sequence ID" value="NZ_BAAADZ010000010.1"/>
</dbReference>
<feature type="chain" id="PRO_5026098398" evidence="1">
    <location>
        <begin position="27"/>
        <end position="168"/>
    </location>
</feature>
<dbReference type="EMBL" id="JACICE010000002">
    <property type="protein sequence ID" value="MBB3775875.1"/>
    <property type="molecule type" value="Genomic_DNA"/>
</dbReference>
<evidence type="ECO:0000313" key="5">
    <source>
        <dbReference type="Proteomes" id="UP000548685"/>
    </source>
</evidence>
<evidence type="ECO:0000313" key="3">
    <source>
        <dbReference type="EMBL" id="MXP39035.1"/>
    </source>
</evidence>
<evidence type="ECO:0000313" key="2">
    <source>
        <dbReference type="EMBL" id="MBB3775875.1"/>
    </source>
</evidence>